<dbReference type="EMBL" id="JACMSC010000014">
    <property type="protein sequence ID" value="KAG6490306.1"/>
    <property type="molecule type" value="Genomic_DNA"/>
</dbReference>
<sequence length="128" mass="13840">MSQNVAGWSLHKTEGRIKHFHYHGTVADRRDPCREFVNASGVAYNGTHYVLDDTLRCAIGAVRSPSTSSVSLNSDASGSPLDWGYDHVYTIAMLNCTFPATVHANVTTTSFVVLEETPGSMTVTAFSA</sequence>
<dbReference type="AlphaFoldDB" id="A0A8J5KN25"/>
<evidence type="ECO:0000313" key="1">
    <source>
        <dbReference type="EMBL" id="KAG6490306.1"/>
    </source>
</evidence>
<organism evidence="1 2">
    <name type="scientific">Zingiber officinale</name>
    <name type="common">Ginger</name>
    <name type="synonym">Amomum zingiber</name>
    <dbReference type="NCBI Taxonomy" id="94328"/>
    <lineage>
        <taxon>Eukaryota</taxon>
        <taxon>Viridiplantae</taxon>
        <taxon>Streptophyta</taxon>
        <taxon>Embryophyta</taxon>
        <taxon>Tracheophyta</taxon>
        <taxon>Spermatophyta</taxon>
        <taxon>Magnoliopsida</taxon>
        <taxon>Liliopsida</taxon>
        <taxon>Zingiberales</taxon>
        <taxon>Zingiberaceae</taxon>
        <taxon>Zingiber</taxon>
    </lineage>
</organism>
<name>A0A8J5KN25_ZINOF</name>
<comment type="caution">
    <text evidence="1">The sequence shown here is derived from an EMBL/GenBank/DDBJ whole genome shotgun (WGS) entry which is preliminary data.</text>
</comment>
<gene>
    <name evidence="1" type="ORF">ZIOFF_051595</name>
</gene>
<protein>
    <submittedName>
        <fullName evidence="1">Uncharacterized protein</fullName>
    </submittedName>
</protein>
<dbReference type="Proteomes" id="UP000734854">
    <property type="component" value="Unassembled WGS sequence"/>
</dbReference>
<reference evidence="1 2" key="1">
    <citation type="submission" date="2020-08" db="EMBL/GenBank/DDBJ databases">
        <title>Plant Genome Project.</title>
        <authorList>
            <person name="Zhang R.-G."/>
        </authorList>
    </citation>
    <scope>NUCLEOTIDE SEQUENCE [LARGE SCALE GENOMIC DNA]</scope>
    <source>
        <tissue evidence="1">Rhizome</tissue>
    </source>
</reference>
<accession>A0A8J5KN25</accession>
<keyword evidence="2" id="KW-1185">Reference proteome</keyword>
<evidence type="ECO:0000313" key="2">
    <source>
        <dbReference type="Proteomes" id="UP000734854"/>
    </source>
</evidence>
<proteinExistence type="predicted"/>